<dbReference type="Proteomes" id="UP001181693">
    <property type="component" value="Unassembled WGS sequence"/>
</dbReference>
<accession>A0AAV3A9H3</accession>
<protein>
    <submittedName>
        <fullName evidence="1">Uncharacterized protein</fullName>
    </submittedName>
</protein>
<comment type="caution">
    <text evidence="1">The sequence shown here is derived from an EMBL/GenBank/DDBJ whole genome shotgun (WGS) entry which is preliminary data.</text>
</comment>
<evidence type="ECO:0000313" key="1">
    <source>
        <dbReference type="EMBL" id="DBA25991.1"/>
    </source>
</evidence>
<reference evidence="1" key="1">
    <citation type="thesis" date="2020" institute="ProQuest LLC" country="789 East Eisenhower Parkway, Ann Arbor, MI, USA">
        <title>Comparative Genomics and Chromosome Evolution.</title>
        <authorList>
            <person name="Mudd A.B."/>
        </authorList>
    </citation>
    <scope>NUCLEOTIDE SEQUENCE</scope>
    <source>
        <strain evidence="1">1538</strain>
        <tissue evidence="1">Blood</tissue>
    </source>
</reference>
<organism evidence="1 2">
    <name type="scientific">Pyxicephalus adspersus</name>
    <name type="common">African bullfrog</name>
    <dbReference type="NCBI Taxonomy" id="30357"/>
    <lineage>
        <taxon>Eukaryota</taxon>
        <taxon>Metazoa</taxon>
        <taxon>Chordata</taxon>
        <taxon>Craniata</taxon>
        <taxon>Vertebrata</taxon>
        <taxon>Euteleostomi</taxon>
        <taxon>Amphibia</taxon>
        <taxon>Batrachia</taxon>
        <taxon>Anura</taxon>
        <taxon>Neobatrachia</taxon>
        <taxon>Ranoidea</taxon>
        <taxon>Pyxicephalidae</taxon>
        <taxon>Pyxicephalinae</taxon>
        <taxon>Pyxicephalus</taxon>
    </lineage>
</organism>
<proteinExistence type="predicted"/>
<dbReference type="AlphaFoldDB" id="A0AAV3A9H3"/>
<dbReference type="EMBL" id="DYDO01000004">
    <property type="protein sequence ID" value="DBA25991.1"/>
    <property type="molecule type" value="Genomic_DNA"/>
</dbReference>
<gene>
    <name evidence="1" type="ORF">GDO54_010306</name>
</gene>
<evidence type="ECO:0000313" key="2">
    <source>
        <dbReference type="Proteomes" id="UP001181693"/>
    </source>
</evidence>
<sequence>MCNNCLGKDPSQSFPTTNDCAMYERVLYIQHRSSLWKGEGENDRVAPHCAFSPFTSIRTIRRPSSVDPPGRPFGLWTTSAVHTPDSHPILALS</sequence>
<keyword evidence="2" id="KW-1185">Reference proteome</keyword>
<name>A0AAV3A9H3_PYXAD</name>